<dbReference type="VEuPathDB" id="VectorBase:GPPI033729"/>
<dbReference type="GO" id="GO:0016746">
    <property type="term" value="F:acyltransferase activity"/>
    <property type="evidence" value="ECO:0007669"/>
    <property type="project" value="InterPro"/>
</dbReference>
<dbReference type="Pfam" id="PF21634">
    <property type="entry name" value="MOV-10_beta-barrel"/>
    <property type="match status" value="1"/>
</dbReference>
<evidence type="ECO:0000256" key="1">
    <source>
        <dbReference type="ARBA" id="ARBA00004496"/>
    </source>
</evidence>
<evidence type="ECO:0000313" key="6">
    <source>
        <dbReference type="Proteomes" id="UP000092460"/>
    </source>
</evidence>
<dbReference type="EMBL" id="JXJN01016292">
    <property type="status" value="NOT_ANNOTATED_CDS"/>
    <property type="molecule type" value="Genomic_DNA"/>
</dbReference>
<name>A0A1B0BLC3_9MUSC</name>
<accession>A0A1B0BLC3</accession>
<dbReference type="Gene3D" id="3.40.47.10">
    <property type="match status" value="1"/>
</dbReference>
<dbReference type="GO" id="GO:0004386">
    <property type="term" value="F:helicase activity"/>
    <property type="evidence" value="ECO:0007669"/>
    <property type="project" value="UniProtKB-KW"/>
</dbReference>
<reference evidence="6" key="1">
    <citation type="submission" date="2015-01" db="EMBL/GenBank/DDBJ databases">
        <authorList>
            <person name="Aksoy S."/>
            <person name="Warren W."/>
            <person name="Wilson R.K."/>
        </authorList>
    </citation>
    <scope>NUCLEOTIDE SEQUENCE [LARGE SCALE GENOMIC DNA]</scope>
    <source>
        <strain evidence="6">IAEA</strain>
    </source>
</reference>
<dbReference type="AlphaFoldDB" id="A0A1B0BLC3"/>
<dbReference type="InterPro" id="IPR049080">
    <property type="entry name" value="MOV-10-like_beta-barrel"/>
</dbReference>
<feature type="domain" description="Beta-ketoacyl synthase C-terminal" evidence="3">
    <location>
        <begin position="273"/>
        <end position="334"/>
    </location>
</feature>
<feature type="domain" description="Helicase MOV-10-like beta-barrel" evidence="4">
    <location>
        <begin position="36"/>
        <end position="111"/>
    </location>
</feature>
<proteinExistence type="predicted"/>
<evidence type="ECO:0000259" key="3">
    <source>
        <dbReference type="Pfam" id="PF02801"/>
    </source>
</evidence>
<dbReference type="SUPFAM" id="SSF53901">
    <property type="entry name" value="Thiolase-like"/>
    <property type="match status" value="1"/>
</dbReference>
<dbReference type="Pfam" id="PF02801">
    <property type="entry name" value="Ketoacyl-synt_C"/>
    <property type="match status" value="1"/>
</dbReference>
<dbReference type="GO" id="GO:0005737">
    <property type="term" value="C:cytoplasm"/>
    <property type="evidence" value="ECO:0007669"/>
    <property type="project" value="UniProtKB-SubCell"/>
</dbReference>
<dbReference type="GO" id="GO:0005524">
    <property type="term" value="F:ATP binding"/>
    <property type="evidence" value="ECO:0007669"/>
    <property type="project" value="UniProtKB-KW"/>
</dbReference>
<sequence>MFPSLKEELNISNYVNRFQTLLYLEKMECFVNLRMYDRERAHFTHEGKYLALVLENLSERCPTLIIGDIVKAKDPWTDSENAERTYGGVIHKALLNRILRKFDANFQQTYNYRDYCLEFYFSRYCYRKQHYANSRAAEKLGEQFLFPTLTQSRERPQLDIKLNDEENLLLRNWQCRWHNCILNSIQKKYTTRRSFKHAVRGFRTSRHRKTITLVETIPQIFKLIPSAPLLVGTPSNSSADVITTRLIDSGVLKMELACEKFWATGCQVTPIISLVKDAHISKDFVIYVNAHATSTPAGNRIEAQAICKVFGDHVNKIRVSSTKGHNVHLLGALGT</sequence>
<reference evidence="5" key="2">
    <citation type="submission" date="2020-05" db="UniProtKB">
        <authorList>
            <consortium name="EnsemblMetazoa"/>
        </authorList>
    </citation>
    <scope>IDENTIFICATION</scope>
    <source>
        <strain evidence="5">IAEA</strain>
    </source>
</reference>
<comment type="subcellular location">
    <subcellularLocation>
        <location evidence="1">Cytoplasm</location>
    </subcellularLocation>
</comment>
<evidence type="ECO:0000256" key="2">
    <source>
        <dbReference type="ARBA" id="ARBA00022490"/>
    </source>
</evidence>
<organism evidence="5 6">
    <name type="scientific">Glossina palpalis gambiensis</name>
    <dbReference type="NCBI Taxonomy" id="67801"/>
    <lineage>
        <taxon>Eukaryota</taxon>
        <taxon>Metazoa</taxon>
        <taxon>Ecdysozoa</taxon>
        <taxon>Arthropoda</taxon>
        <taxon>Hexapoda</taxon>
        <taxon>Insecta</taxon>
        <taxon>Pterygota</taxon>
        <taxon>Neoptera</taxon>
        <taxon>Endopterygota</taxon>
        <taxon>Diptera</taxon>
        <taxon>Brachycera</taxon>
        <taxon>Muscomorpha</taxon>
        <taxon>Hippoboscoidea</taxon>
        <taxon>Glossinidae</taxon>
        <taxon>Glossina</taxon>
    </lineage>
</organism>
<dbReference type="STRING" id="67801.A0A1B0BLC3"/>
<dbReference type="PANTHER" id="PTHR45418:SF5">
    <property type="entry name" value="BRCA2-INTERACTING PROTEIN-LIKE-RELATED"/>
    <property type="match status" value="1"/>
</dbReference>
<protein>
    <submittedName>
        <fullName evidence="5">Uncharacterized protein</fullName>
    </submittedName>
</protein>
<keyword evidence="6" id="KW-1185">Reference proteome</keyword>
<dbReference type="InterPro" id="IPR014031">
    <property type="entry name" value="Ketoacyl_synth_C"/>
</dbReference>
<dbReference type="PANTHER" id="PTHR45418">
    <property type="entry name" value="CANCER/TESTIS ANTIGEN 55"/>
    <property type="match status" value="1"/>
</dbReference>
<dbReference type="Proteomes" id="UP000092460">
    <property type="component" value="Unassembled WGS sequence"/>
</dbReference>
<evidence type="ECO:0000313" key="5">
    <source>
        <dbReference type="EnsemblMetazoa" id="GPPI033729-PA"/>
    </source>
</evidence>
<dbReference type="EnsemblMetazoa" id="GPPI033729-RA">
    <property type="protein sequence ID" value="GPPI033729-PA"/>
    <property type="gene ID" value="GPPI033729"/>
</dbReference>
<dbReference type="GO" id="GO:0016787">
    <property type="term" value="F:hydrolase activity"/>
    <property type="evidence" value="ECO:0007669"/>
    <property type="project" value="UniProtKB-KW"/>
</dbReference>
<keyword evidence="2" id="KW-0963">Cytoplasm</keyword>
<dbReference type="InterPro" id="IPR016039">
    <property type="entry name" value="Thiolase-like"/>
</dbReference>
<evidence type="ECO:0000259" key="4">
    <source>
        <dbReference type="Pfam" id="PF21634"/>
    </source>
</evidence>